<evidence type="ECO:0000259" key="3">
    <source>
        <dbReference type="PROSITE" id="PS51059"/>
    </source>
</evidence>
<evidence type="ECO:0000313" key="4">
    <source>
        <dbReference type="Proteomes" id="UP000515158"/>
    </source>
</evidence>
<sequence length="433" mass="49615">MYWTSDDYSEESTDVEAWIDDEFEYDGGSIHYTNGDNDIRTFLDKSDSEYVQVSRLFLKTGSTKKFSVSLKHIEKVCNQELLEKFERKKLEYKQKYGHFRIVKVFHGSKSINIPSILKNNLQVQRHGQNRGHRFGAGVSFSAFANYASHYCDSHYSKSDSYDQMLLCYVIISNITEVPELKRKGQVLKKPPFIEGKQSLRYDTTAKNKHSMDVIVKFEDHTFYPAYVIHFVKSLKSNLLPSDDKSVPRSQESIAPKMVPKPTLYVPPNHQESIVRKQATISTPNVVPRHQESVVPKQISKPTPPVVPSRQKIVAPTPVFKPVNPRRQENVVPKQIPKPTTYMVPSRQEIVAPISFKPVNPRRQENVVPGHIFRPTSRVVPRPNLFNQEERTIQWLMQSPSLVTPVVAPPETQTKQSGFAHSVLSFFRKLCCCG</sequence>
<dbReference type="InterPro" id="IPR051712">
    <property type="entry name" value="ARTD-AVP"/>
</dbReference>
<keyword evidence="1" id="KW-0520">NAD</keyword>
<reference evidence="5" key="1">
    <citation type="submission" date="2025-08" db="UniProtKB">
        <authorList>
            <consortium name="RefSeq"/>
        </authorList>
    </citation>
    <scope>IDENTIFICATION</scope>
    <source>
        <tissue evidence="5">Total insect</tissue>
    </source>
</reference>
<dbReference type="GeneID" id="117639798"/>
<keyword evidence="1" id="KW-0328">Glycosyltransferase</keyword>
<organism evidence="5">
    <name type="scientific">Thrips palmi</name>
    <name type="common">Melon thrips</name>
    <dbReference type="NCBI Taxonomy" id="161013"/>
    <lineage>
        <taxon>Eukaryota</taxon>
        <taxon>Metazoa</taxon>
        <taxon>Ecdysozoa</taxon>
        <taxon>Arthropoda</taxon>
        <taxon>Hexapoda</taxon>
        <taxon>Insecta</taxon>
        <taxon>Pterygota</taxon>
        <taxon>Neoptera</taxon>
        <taxon>Paraneoptera</taxon>
        <taxon>Thysanoptera</taxon>
        <taxon>Terebrantia</taxon>
        <taxon>Thripoidea</taxon>
        <taxon>Thripidae</taxon>
        <taxon>Thrips</taxon>
    </lineage>
</organism>
<dbReference type="InterPro" id="IPR012317">
    <property type="entry name" value="Poly(ADP-ribose)pol_cat_dom"/>
</dbReference>
<dbReference type="SUPFAM" id="SSF56399">
    <property type="entry name" value="ADP-ribosylation"/>
    <property type="match status" value="1"/>
</dbReference>
<keyword evidence="1" id="KW-0808">Transferase</keyword>
<evidence type="ECO:0000256" key="2">
    <source>
        <dbReference type="SAM" id="MobiDB-lite"/>
    </source>
</evidence>
<dbReference type="Gene3D" id="3.90.228.10">
    <property type="match status" value="1"/>
</dbReference>
<dbReference type="EC" id="2.4.2.-" evidence="1"/>
<accession>A0A6P8Y6I0</accession>
<dbReference type="Proteomes" id="UP000515158">
    <property type="component" value="Unplaced"/>
</dbReference>
<evidence type="ECO:0000313" key="5">
    <source>
        <dbReference type="RefSeq" id="XP_034231606.1"/>
    </source>
</evidence>
<dbReference type="PANTHER" id="PTHR45740:SF2">
    <property type="entry name" value="POLY [ADP-RIBOSE] POLYMERASE"/>
    <property type="match status" value="1"/>
</dbReference>
<dbReference type="OrthoDB" id="6133115at2759"/>
<feature type="domain" description="PARP catalytic" evidence="3">
    <location>
        <begin position="26"/>
        <end position="251"/>
    </location>
</feature>
<gene>
    <name evidence="5" type="primary">LOC117639798</name>
</gene>
<proteinExistence type="predicted"/>
<dbReference type="InParanoid" id="A0A6P8Y6I0"/>
<dbReference type="GO" id="GO:0003950">
    <property type="term" value="F:NAD+ poly-ADP-ribosyltransferase activity"/>
    <property type="evidence" value="ECO:0007669"/>
    <property type="project" value="UniProtKB-UniRule"/>
</dbReference>
<name>A0A6P8Y6I0_THRPL</name>
<dbReference type="GO" id="GO:0005634">
    <property type="term" value="C:nucleus"/>
    <property type="evidence" value="ECO:0007669"/>
    <property type="project" value="TreeGrafter"/>
</dbReference>
<dbReference type="KEGG" id="tpal:117639798"/>
<dbReference type="GO" id="GO:1990404">
    <property type="term" value="F:NAD+-protein mono-ADP-ribosyltransferase activity"/>
    <property type="evidence" value="ECO:0007669"/>
    <property type="project" value="TreeGrafter"/>
</dbReference>
<dbReference type="PROSITE" id="PS51059">
    <property type="entry name" value="PARP_CATALYTIC"/>
    <property type="match status" value="1"/>
</dbReference>
<dbReference type="AlphaFoldDB" id="A0A6P8Y6I0"/>
<dbReference type="Pfam" id="PF00644">
    <property type="entry name" value="PARP"/>
    <property type="match status" value="1"/>
</dbReference>
<evidence type="ECO:0000256" key="1">
    <source>
        <dbReference type="RuleBase" id="RU362114"/>
    </source>
</evidence>
<protein>
    <recommendedName>
        <fullName evidence="1">Poly [ADP-ribose] polymerase</fullName>
        <shortName evidence="1">PARP</shortName>
        <ecNumber evidence="1">2.4.2.-</ecNumber>
    </recommendedName>
</protein>
<feature type="region of interest" description="Disordered" evidence="2">
    <location>
        <begin position="286"/>
        <end position="309"/>
    </location>
</feature>
<dbReference type="RefSeq" id="XP_034231606.1">
    <property type="nucleotide sequence ID" value="XM_034375715.1"/>
</dbReference>
<keyword evidence="4" id="KW-1185">Reference proteome</keyword>
<dbReference type="PANTHER" id="PTHR45740">
    <property type="entry name" value="POLY [ADP-RIBOSE] POLYMERASE"/>
    <property type="match status" value="1"/>
</dbReference>